<sequence length="51" mass="5414">MNFVSFLIKPAMIGLLAGVGHGVISHRANLPMSLPDQVMSVIAPETLPTEL</sequence>
<proteinExistence type="predicted"/>
<protein>
    <submittedName>
        <fullName evidence="1">Uncharacterized protein</fullName>
    </submittedName>
</protein>
<dbReference type="EMBL" id="JTHE03000061">
    <property type="protein sequence ID" value="MCM1983323.1"/>
    <property type="molecule type" value="Genomic_DNA"/>
</dbReference>
<dbReference type="RefSeq" id="WP_166275002.1">
    <property type="nucleotide sequence ID" value="NZ_JTHE03000061.1"/>
</dbReference>
<comment type="caution">
    <text evidence="1">The sequence shown here is derived from an EMBL/GenBank/DDBJ whole genome shotgun (WGS) entry which is preliminary data.</text>
</comment>
<organism evidence="1 2">
    <name type="scientific">Lyngbya confervoides BDU141951</name>
    <dbReference type="NCBI Taxonomy" id="1574623"/>
    <lineage>
        <taxon>Bacteria</taxon>
        <taxon>Bacillati</taxon>
        <taxon>Cyanobacteriota</taxon>
        <taxon>Cyanophyceae</taxon>
        <taxon>Oscillatoriophycideae</taxon>
        <taxon>Oscillatoriales</taxon>
        <taxon>Microcoleaceae</taxon>
        <taxon>Lyngbya</taxon>
    </lineage>
</organism>
<name>A0ABD4T4G7_9CYAN</name>
<dbReference type="Proteomes" id="UP000031561">
    <property type="component" value="Unassembled WGS sequence"/>
</dbReference>
<gene>
    <name evidence="1" type="ORF">QQ91_0010895</name>
</gene>
<keyword evidence="2" id="KW-1185">Reference proteome</keyword>
<dbReference type="AlphaFoldDB" id="A0ABD4T4G7"/>
<accession>A0ABD4T4G7</accession>
<reference evidence="1 2" key="1">
    <citation type="journal article" date="2015" name="Genome Announc.">
        <title>Draft Genome Sequence of Filamentous Marine Cyanobacterium Lyngbya confervoides Strain BDU141951.</title>
        <authorList>
            <person name="Chandrababunaidu M.M."/>
            <person name="Sen D."/>
            <person name="Tripathy S."/>
        </authorList>
    </citation>
    <scope>NUCLEOTIDE SEQUENCE [LARGE SCALE GENOMIC DNA]</scope>
    <source>
        <strain evidence="1 2">BDU141951</strain>
    </source>
</reference>
<evidence type="ECO:0000313" key="1">
    <source>
        <dbReference type="EMBL" id="MCM1983323.1"/>
    </source>
</evidence>
<evidence type="ECO:0000313" key="2">
    <source>
        <dbReference type="Proteomes" id="UP000031561"/>
    </source>
</evidence>